<protein>
    <submittedName>
        <fullName evidence="1">Uncharacterized protein</fullName>
    </submittedName>
</protein>
<gene>
    <name evidence="1" type="ORF">TWF506_007615</name>
</gene>
<organism evidence="1 2">
    <name type="scientific">Arthrobotrys conoides</name>
    <dbReference type="NCBI Taxonomy" id="74498"/>
    <lineage>
        <taxon>Eukaryota</taxon>
        <taxon>Fungi</taxon>
        <taxon>Dikarya</taxon>
        <taxon>Ascomycota</taxon>
        <taxon>Pezizomycotina</taxon>
        <taxon>Orbiliomycetes</taxon>
        <taxon>Orbiliales</taxon>
        <taxon>Orbiliaceae</taxon>
        <taxon>Arthrobotrys</taxon>
    </lineage>
</organism>
<comment type="caution">
    <text evidence="1">The sequence shown here is derived from an EMBL/GenBank/DDBJ whole genome shotgun (WGS) entry which is preliminary data.</text>
</comment>
<sequence length="67" mass="7507">MSQTGPRLAVICVFQSDRSRFRLNRALNDYINMDSPVIRLLWNMPYGIGINVFAVPEQVGGGLVLLL</sequence>
<dbReference type="AlphaFoldDB" id="A0AAN8NEW4"/>
<reference evidence="1 2" key="1">
    <citation type="submission" date="2019-10" db="EMBL/GenBank/DDBJ databases">
        <authorList>
            <person name="Palmer J.M."/>
        </authorList>
    </citation>
    <scope>NUCLEOTIDE SEQUENCE [LARGE SCALE GENOMIC DNA]</scope>
    <source>
        <strain evidence="1 2">TWF506</strain>
    </source>
</reference>
<evidence type="ECO:0000313" key="1">
    <source>
        <dbReference type="EMBL" id="KAK6515272.1"/>
    </source>
</evidence>
<proteinExistence type="predicted"/>
<dbReference type="Proteomes" id="UP001307849">
    <property type="component" value="Unassembled WGS sequence"/>
</dbReference>
<accession>A0AAN8NEW4</accession>
<name>A0AAN8NEW4_9PEZI</name>
<evidence type="ECO:0000313" key="2">
    <source>
        <dbReference type="Proteomes" id="UP001307849"/>
    </source>
</evidence>
<keyword evidence="2" id="KW-1185">Reference proteome</keyword>
<dbReference type="EMBL" id="JAVHJM010000004">
    <property type="protein sequence ID" value="KAK6515272.1"/>
    <property type="molecule type" value="Genomic_DNA"/>
</dbReference>